<evidence type="ECO:0000256" key="7">
    <source>
        <dbReference type="ARBA" id="ARBA00023002"/>
    </source>
</evidence>
<evidence type="ECO:0000313" key="14">
    <source>
        <dbReference type="Proteomes" id="UP000094444"/>
    </source>
</evidence>
<dbReference type="GO" id="GO:0005886">
    <property type="term" value="C:plasma membrane"/>
    <property type="evidence" value="ECO:0007669"/>
    <property type="project" value="TreeGrafter"/>
</dbReference>
<evidence type="ECO:0000256" key="3">
    <source>
        <dbReference type="ARBA" id="ARBA00022448"/>
    </source>
</evidence>
<dbReference type="Gene3D" id="3.40.50.80">
    <property type="entry name" value="Nucleotide-binding domain of ferredoxin-NADP reductase (FNR) module"/>
    <property type="match status" value="1"/>
</dbReference>
<feature type="transmembrane region" description="Helical" evidence="11">
    <location>
        <begin position="185"/>
        <end position="206"/>
    </location>
</feature>
<keyword evidence="8" id="KW-0406">Ion transport</keyword>
<evidence type="ECO:0000256" key="8">
    <source>
        <dbReference type="ARBA" id="ARBA00023065"/>
    </source>
</evidence>
<dbReference type="SUPFAM" id="SSF52343">
    <property type="entry name" value="Ferredoxin reductase-like, C-terminal NADP-linked domain"/>
    <property type="match status" value="1"/>
</dbReference>
<comment type="subcellular location">
    <subcellularLocation>
        <location evidence="1">Membrane</location>
        <topology evidence="1">Multi-pass membrane protein</topology>
    </subcellularLocation>
</comment>
<evidence type="ECO:0000256" key="2">
    <source>
        <dbReference type="ARBA" id="ARBA00006278"/>
    </source>
</evidence>
<evidence type="ECO:0000256" key="11">
    <source>
        <dbReference type="SAM" id="Phobius"/>
    </source>
</evidence>
<feature type="compositionally biased region" description="Basic and acidic residues" evidence="10">
    <location>
        <begin position="616"/>
        <end position="629"/>
    </location>
</feature>
<feature type="transmembrane region" description="Helical" evidence="11">
    <location>
        <begin position="142"/>
        <end position="165"/>
    </location>
</feature>
<dbReference type="AlphaFoldDB" id="A0A2P5IA38"/>
<organism evidence="13 14">
    <name type="scientific">Diaporthe helianthi</name>
    <dbReference type="NCBI Taxonomy" id="158607"/>
    <lineage>
        <taxon>Eukaryota</taxon>
        <taxon>Fungi</taxon>
        <taxon>Dikarya</taxon>
        <taxon>Ascomycota</taxon>
        <taxon>Pezizomycotina</taxon>
        <taxon>Sordariomycetes</taxon>
        <taxon>Sordariomycetidae</taxon>
        <taxon>Diaporthales</taxon>
        <taxon>Diaporthaceae</taxon>
        <taxon>Diaporthe</taxon>
    </lineage>
</organism>
<dbReference type="Proteomes" id="UP000094444">
    <property type="component" value="Unassembled WGS sequence"/>
</dbReference>
<dbReference type="InterPro" id="IPR013112">
    <property type="entry name" value="FAD-bd_8"/>
</dbReference>
<dbReference type="Pfam" id="PF08022">
    <property type="entry name" value="FAD_binding_8"/>
    <property type="match status" value="1"/>
</dbReference>
<evidence type="ECO:0000256" key="4">
    <source>
        <dbReference type="ARBA" id="ARBA00022692"/>
    </source>
</evidence>
<protein>
    <recommendedName>
        <fullName evidence="12">FAD-binding FR-type domain-containing protein</fullName>
    </recommendedName>
</protein>
<keyword evidence="5" id="KW-0249">Electron transport</keyword>
<accession>A0A2P5IA38</accession>
<feature type="domain" description="FAD-binding FR-type" evidence="12">
    <location>
        <begin position="357"/>
        <end position="480"/>
    </location>
</feature>
<evidence type="ECO:0000256" key="5">
    <source>
        <dbReference type="ARBA" id="ARBA00022982"/>
    </source>
</evidence>
<proteinExistence type="inferred from homology"/>
<comment type="caution">
    <text evidence="13">The sequence shown here is derived from an EMBL/GenBank/DDBJ whole genome shotgun (WGS) entry which is preliminary data.</text>
</comment>
<keyword evidence="4 11" id="KW-0812">Transmembrane</keyword>
<dbReference type="OrthoDB" id="167398at2759"/>
<feature type="transmembrane region" description="Helical" evidence="11">
    <location>
        <begin position="301"/>
        <end position="332"/>
    </location>
</feature>
<keyword evidence="14" id="KW-1185">Reference proteome</keyword>
<dbReference type="GO" id="GO:0015677">
    <property type="term" value="P:copper ion import"/>
    <property type="evidence" value="ECO:0007669"/>
    <property type="project" value="TreeGrafter"/>
</dbReference>
<evidence type="ECO:0000313" key="13">
    <source>
        <dbReference type="EMBL" id="POS79354.1"/>
    </source>
</evidence>
<gene>
    <name evidence="13" type="ORF">DHEL01_v202239</name>
</gene>
<dbReference type="Pfam" id="PF01794">
    <property type="entry name" value="Ferric_reduct"/>
    <property type="match status" value="1"/>
</dbReference>
<feature type="transmembrane region" description="Helical" evidence="11">
    <location>
        <begin position="266"/>
        <end position="289"/>
    </location>
</feature>
<dbReference type="PANTHER" id="PTHR32361">
    <property type="entry name" value="FERRIC/CUPRIC REDUCTASE TRANSMEMBRANE COMPONENT"/>
    <property type="match status" value="1"/>
</dbReference>
<keyword evidence="9 11" id="KW-0472">Membrane</keyword>
<feature type="compositionally biased region" description="Basic and acidic residues" evidence="10">
    <location>
        <begin position="589"/>
        <end position="602"/>
    </location>
</feature>
<keyword evidence="6 11" id="KW-1133">Transmembrane helix</keyword>
<dbReference type="PROSITE" id="PS51384">
    <property type="entry name" value="FAD_FR"/>
    <property type="match status" value="1"/>
</dbReference>
<dbReference type="InterPro" id="IPR051410">
    <property type="entry name" value="Ferric/Cupric_Reductase"/>
</dbReference>
<keyword evidence="7" id="KW-0560">Oxidoreductase</keyword>
<dbReference type="GO" id="GO:0006879">
    <property type="term" value="P:intracellular iron ion homeostasis"/>
    <property type="evidence" value="ECO:0007669"/>
    <property type="project" value="TreeGrafter"/>
</dbReference>
<dbReference type="STRING" id="158607.A0A2P5IA38"/>
<dbReference type="InterPro" id="IPR013121">
    <property type="entry name" value="Fe_red_NAD-bd_6"/>
</dbReference>
<dbReference type="PANTHER" id="PTHR32361:SF3">
    <property type="entry name" value="REDUCTASE, PUTATIVE (AFU_ORTHOLOGUE AFUA_6G13750)-RELATED"/>
    <property type="match status" value="1"/>
</dbReference>
<comment type="similarity">
    <text evidence="2">Belongs to the ferric reductase (FRE) family.</text>
</comment>
<dbReference type="InterPro" id="IPR017927">
    <property type="entry name" value="FAD-bd_FR_type"/>
</dbReference>
<feature type="region of interest" description="Disordered" evidence="10">
    <location>
        <begin position="560"/>
        <end position="629"/>
    </location>
</feature>
<evidence type="ECO:0000256" key="1">
    <source>
        <dbReference type="ARBA" id="ARBA00004141"/>
    </source>
</evidence>
<dbReference type="CDD" id="cd06186">
    <property type="entry name" value="NOX_Duox_like_FAD_NADP"/>
    <property type="match status" value="1"/>
</dbReference>
<dbReference type="EMBL" id="MAVT02000119">
    <property type="protein sequence ID" value="POS79354.1"/>
    <property type="molecule type" value="Genomic_DNA"/>
</dbReference>
<reference evidence="13" key="1">
    <citation type="submission" date="2017-09" db="EMBL/GenBank/DDBJ databases">
        <title>Polyketide synthases of a Diaporthe helianthi virulent isolate.</title>
        <authorList>
            <person name="Baroncelli R."/>
        </authorList>
    </citation>
    <scope>NUCLEOTIDE SEQUENCE [LARGE SCALE GENOMIC DNA]</scope>
    <source>
        <strain evidence="13">7/96</strain>
    </source>
</reference>
<dbReference type="SFLD" id="SFLDS00052">
    <property type="entry name" value="Ferric_Reductase_Domain"/>
    <property type="match status" value="1"/>
</dbReference>
<name>A0A2P5IA38_DIAHE</name>
<dbReference type="InterPro" id="IPR039261">
    <property type="entry name" value="FNR_nucleotide-bd"/>
</dbReference>
<sequence length="696" mass="76505">MDASQELIAARHVQNFSDTEGSILEPHWGYVDRIMPCKNDAGSCAYLDLVYGAHDTSMLYSGIFWAAIAGILLLWALGRRIFPSPTADEAIINSASKAESQGGAKTIGGIERLKRSVSSFRRTYLLPDFAPRILGHVTRLQVLVLFILAGYLTIFSFIGMTYQTWITPVKSSPGLYNTRTTLGPFSDRIGVLAYALTPLSVLLASRESLLSAITGIPYQSFMFLHRWVGYIILIQSTVHTIAWVIVEARLYQPQPTVWTEFVGELYIQWGFVALGLLVLLWIFATPWGIRLTGYEFFRKAHYVLAMVYIGAIIGHWMQLQCFLIPGILLWFFDRVGRAVRTGLLHYRWVPDRDSWGFESAKARITRFEDAEGGDVVRLDFDHVQQPWLVGQHFYLCFTESSVWQSHPMTPLSLPLPDRTGAVRHTYVIRAKGGETKKLAEIAAKKLAALPAGTSPSTTTTTADPTTSVVLQGPYGVDMIADVTPETNILCVAGGTGITFVLPVLLKLVREKPAPGRKIELAWAVRRDADAKWVADELEHIQDAGCSHGLAVNVYVTREKEHHRLRSSSSVRGGGTTTTTASNNSGGGGTEKEAGDPRREKVESSASSATGGCDCNDVTHHHPENTEIPEARRPHLDEIVRGFVGSVSRGSTTVYASGPGGMVGDLRRAVASCNAAGTVWKGDVRGDVRLICDDRLE</sequence>
<evidence type="ECO:0000256" key="9">
    <source>
        <dbReference type="ARBA" id="ARBA00023136"/>
    </source>
</evidence>
<feature type="transmembrane region" description="Helical" evidence="11">
    <location>
        <begin position="227"/>
        <end position="246"/>
    </location>
</feature>
<feature type="compositionally biased region" description="Low complexity" evidence="10">
    <location>
        <begin position="566"/>
        <end position="583"/>
    </location>
</feature>
<evidence type="ECO:0000256" key="10">
    <source>
        <dbReference type="SAM" id="MobiDB-lite"/>
    </source>
</evidence>
<dbReference type="InParanoid" id="A0A2P5IA38"/>
<keyword evidence="3" id="KW-0813">Transport</keyword>
<dbReference type="GO" id="GO:0000293">
    <property type="term" value="F:ferric-chelate reductase activity"/>
    <property type="evidence" value="ECO:0007669"/>
    <property type="project" value="UniProtKB-ARBA"/>
</dbReference>
<dbReference type="SFLD" id="SFLDG01168">
    <property type="entry name" value="Ferric_reductase_subgroup_(FRE"/>
    <property type="match status" value="1"/>
</dbReference>
<evidence type="ECO:0000256" key="6">
    <source>
        <dbReference type="ARBA" id="ARBA00022989"/>
    </source>
</evidence>
<feature type="transmembrane region" description="Helical" evidence="11">
    <location>
        <begin position="58"/>
        <end position="77"/>
    </location>
</feature>
<dbReference type="GO" id="GO:0006826">
    <property type="term" value="P:iron ion transport"/>
    <property type="evidence" value="ECO:0007669"/>
    <property type="project" value="TreeGrafter"/>
</dbReference>
<dbReference type="Pfam" id="PF08030">
    <property type="entry name" value="NAD_binding_6"/>
    <property type="match status" value="1"/>
</dbReference>
<evidence type="ECO:0000259" key="12">
    <source>
        <dbReference type="PROSITE" id="PS51384"/>
    </source>
</evidence>
<dbReference type="InterPro" id="IPR013130">
    <property type="entry name" value="Fe3_Rdtase_TM_dom"/>
</dbReference>